<dbReference type="Pfam" id="PF00089">
    <property type="entry name" value="Trypsin"/>
    <property type="match status" value="1"/>
</dbReference>
<feature type="non-terminal residue" evidence="3">
    <location>
        <position position="1"/>
    </location>
</feature>
<proteinExistence type="predicted"/>
<dbReference type="GO" id="GO:0008233">
    <property type="term" value="F:peptidase activity"/>
    <property type="evidence" value="ECO:0007669"/>
    <property type="project" value="UniProtKB-KW"/>
</dbReference>
<dbReference type="PROSITE" id="PS50240">
    <property type="entry name" value="TRYPSIN_DOM"/>
    <property type="match status" value="1"/>
</dbReference>
<protein>
    <submittedName>
        <fullName evidence="3">PRS30 protease</fullName>
    </submittedName>
</protein>
<dbReference type="InterPro" id="IPR001254">
    <property type="entry name" value="Trypsin_dom"/>
</dbReference>
<feature type="domain" description="Peptidase S1" evidence="2">
    <location>
        <begin position="1"/>
        <end position="69"/>
    </location>
</feature>
<sequence>DAPSDMIYAGFESGGKDSCQGDSGGPLVCSMKNNSWVKAGIVSWVGGPNRPGVYAYLPAYSDWISGTVPSLQLYREADTAPDCFLPAALVWGSSAFISVTETKLSPAEQL</sequence>
<dbReference type="SUPFAM" id="SSF50494">
    <property type="entry name" value="Trypsin-like serine proteases"/>
    <property type="match status" value="1"/>
</dbReference>
<evidence type="ECO:0000313" key="3">
    <source>
        <dbReference type="EMBL" id="MBN3274681.1"/>
    </source>
</evidence>
<organism evidence="3 4">
    <name type="scientific">Polyodon spathula</name>
    <name type="common">North American paddlefish</name>
    <name type="synonym">Squalus spathula</name>
    <dbReference type="NCBI Taxonomy" id="7913"/>
    <lineage>
        <taxon>Eukaryota</taxon>
        <taxon>Metazoa</taxon>
        <taxon>Chordata</taxon>
        <taxon>Craniata</taxon>
        <taxon>Vertebrata</taxon>
        <taxon>Euteleostomi</taxon>
        <taxon>Actinopterygii</taxon>
        <taxon>Chondrostei</taxon>
        <taxon>Acipenseriformes</taxon>
        <taxon>Polyodontidae</taxon>
        <taxon>Polyodon</taxon>
    </lineage>
</organism>
<dbReference type="PROSITE" id="PS00135">
    <property type="entry name" value="TRYPSIN_SER"/>
    <property type="match status" value="1"/>
</dbReference>
<dbReference type="EMBL" id="JAAWVQ010042710">
    <property type="protein sequence ID" value="MBN3274681.1"/>
    <property type="molecule type" value="Genomic_DNA"/>
</dbReference>
<accession>A0ABS2XK62</accession>
<dbReference type="PANTHER" id="PTHR24253:SF176">
    <property type="entry name" value="CORIN, ISOFORM B"/>
    <property type="match status" value="1"/>
</dbReference>
<evidence type="ECO:0000256" key="1">
    <source>
        <dbReference type="ARBA" id="ARBA00023157"/>
    </source>
</evidence>
<dbReference type="Proteomes" id="UP001166093">
    <property type="component" value="Unassembled WGS sequence"/>
</dbReference>
<dbReference type="Gene3D" id="2.40.10.10">
    <property type="entry name" value="Trypsin-like serine proteases"/>
    <property type="match status" value="1"/>
</dbReference>
<dbReference type="GO" id="GO:0006508">
    <property type="term" value="P:proteolysis"/>
    <property type="evidence" value="ECO:0007669"/>
    <property type="project" value="UniProtKB-KW"/>
</dbReference>
<evidence type="ECO:0000259" key="2">
    <source>
        <dbReference type="PROSITE" id="PS50240"/>
    </source>
</evidence>
<keyword evidence="3" id="KW-0378">Hydrolase</keyword>
<gene>
    <name evidence="3" type="primary">Prss30</name>
    <name evidence="3" type="ORF">GTO93_0002159</name>
</gene>
<dbReference type="InterPro" id="IPR033116">
    <property type="entry name" value="TRYPSIN_SER"/>
</dbReference>
<dbReference type="PANTHER" id="PTHR24253">
    <property type="entry name" value="TRANSMEMBRANE PROTEASE SERINE"/>
    <property type="match status" value="1"/>
</dbReference>
<comment type="caution">
    <text evidence="3">The sequence shown here is derived from an EMBL/GenBank/DDBJ whole genome shotgun (WGS) entry which is preliminary data.</text>
</comment>
<dbReference type="InterPro" id="IPR009003">
    <property type="entry name" value="Peptidase_S1_PA"/>
</dbReference>
<keyword evidence="1" id="KW-1015">Disulfide bond</keyword>
<feature type="non-terminal residue" evidence="3">
    <location>
        <position position="110"/>
    </location>
</feature>
<keyword evidence="3" id="KW-0645">Protease</keyword>
<keyword evidence="4" id="KW-1185">Reference proteome</keyword>
<reference evidence="3" key="1">
    <citation type="journal article" date="2021" name="Cell">
        <title>Tracing the genetic footprints of vertebrate landing in non-teleost ray-finned fishes.</title>
        <authorList>
            <person name="Bi X."/>
            <person name="Wang K."/>
            <person name="Yang L."/>
            <person name="Pan H."/>
            <person name="Jiang H."/>
            <person name="Wei Q."/>
            <person name="Fang M."/>
            <person name="Yu H."/>
            <person name="Zhu C."/>
            <person name="Cai Y."/>
            <person name="He Y."/>
            <person name="Gan X."/>
            <person name="Zeng H."/>
            <person name="Yu D."/>
            <person name="Zhu Y."/>
            <person name="Jiang H."/>
            <person name="Qiu Q."/>
            <person name="Yang H."/>
            <person name="Zhang Y.E."/>
            <person name="Wang W."/>
            <person name="Zhu M."/>
            <person name="He S."/>
            <person name="Zhang G."/>
        </authorList>
    </citation>
    <scope>NUCLEOTIDE SEQUENCE</scope>
    <source>
        <strain evidence="3">Pddl_001</strain>
    </source>
</reference>
<dbReference type="InterPro" id="IPR043504">
    <property type="entry name" value="Peptidase_S1_PA_chymotrypsin"/>
</dbReference>
<evidence type="ECO:0000313" key="4">
    <source>
        <dbReference type="Proteomes" id="UP001166093"/>
    </source>
</evidence>
<name>A0ABS2XK62_POLSP</name>